<dbReference type="InterPro" id="IPR029058">
    <property type="entry name" value="AB_hydrolase_fold"/>
</dbReference>
<dbReference type="Gene3D" id="3.40.50.1820">
    <property type="entry name" value="alpha/beta hydrolase"/>
    <property type="match status" value="1"/>
</dbReference>
<dbReference type="SUPFAM" id="SSF56808">
    <property type="entry name" value="Ribosomal protein L1"/>
    <property type="match status" value="1"/>
</dbReference>
<evidence type="ECO:0000313" key="2">
    <source>
        <dbReference type="EMBL" id="RLM97967.1"/>
    </source>
</evidence>
<protein>
    <submittedName>
        <fullName evidence="2">Uncharacterized protein</fullName>
    </submittedName>
</protein>
<dbReference type="Gene3D" id="3.30.190.20">
    <property type="match status" value="1"/>
</dbReference>
<dbReference type="OrthoDB" id="2016516at2759"/>
<accession>A0A3L6R625</accession>
<proteinExistence type="predicted"/>
<sequence>MSPQPPHPVSRETVAGAVASLTKWMKKRTAEAPPNLLADERDDLVVLQLSLRRIPASPTTRPRLLPLPHPVVGHDGASVCVISDDRPNSRSPPASDLLDASKSLHRLPVSEVIPLSTLRTDYRPYESRRRLAASHDLFIADRAILPLLPRVLGKAFYSTKKAPIGVDFTRVGWPEQVRKVLGSAFLYLRSGTCSGIKVGRLDMEEEEIVENVMAAVEAAVEKVPKKWANVRALHLKAVDSVALPIYQVVPELGMKIEVPEEVESGVIIDAAELETKGKKTDKKKKALMYPNANDDEGVASESGKRKRNKKEQIKDVEMQEEVQAETEKKKRRRSIVVSVDEGQKVGKKGKDKGKRDLENEVEEPSMDNKKKRKKGKTEEGKKKKKNMKGDGEVSADKSQEDKKSKGEKSDGKIKKTKSRIVWESRGNCRAGFQAASRPPGSSFLLLRERSYGSSSYLLHGFGVVRRLAFHVRDQWSLFSSEVHAKLTRILHRFWTTLQGSREDIGWLQRTRASLCSVDGTGRFKEILREISYSELCTKTLPHYFSIAISFRYCNVKIMIIPSLFSNHSPLYFTNTKRFFSKMGLVCHIAKIHSEASVEKNAWKLKQYIEELYWGSGKQVLLLGHSKGGVDAAAALSLYWSELKGKVASLALVQSPYGGTPVASDILREGQIADKETRRIMELIGDMRALEDLTYAKRKDFISKHKLPVDELPIISFHTEASTAPTVLATLTHIAQAELLPWLPLPRFFLLASEFVESMLASLKVPVVAPVSAAMAVTALHLRLRYGERSDGLVTRRDAEVPGSVVVRPERRLDHAWMVYSTLKKGSAEADASEMCEALLAMLVEIGRNKKFL</sequence>
<dbReference type="SUPFAM" id="SSF53474">
    <property type="entry name" value="alpha/beta-Hydrolases"/>
    <property type="match status" value="1"/>
</dbReference>
<dbReference type="FunFam" id="3.30.190.20:FF:000005">
    <property type="entry name" value="Ribosomal L1 domain-containing protein 1"/>
    <property type="match status" value="1"/>
</dbReference>
<reference evidence="3" key="1">
    <citation type="journal article" date="2019" name="Nat. Commun.">
        <title>The genome of broomcorn millet.</title>
        <authorList>
            <person name="Zou C."/>
            <person name="Miki D."/>
            <person name="Li D."/>
            <person name="Tang Q."/>
            <person name="Xiao L."/>
            <person name="Rajput S."/>
            <person name="Deng P."/>
            <person name="Jia W."/>
            <person name="Huang R."/>
            <person name="Zhang M."/>
            <person name="Sun Y."/>
            <person name="Hu J."/>
            <person name="Fu X."/>
            <person name="Schnable P.S."/>
            <person name="Li F."/>
            <person name="Zhang H."/>
            <person name="Feng B."/>
            <person name="Zhu X."/>
            <person name="Liu R."/>
            <person name="Schnable J.C."/>
            <person name="Zhu J.-K."/>
            <person name="Zhang H."/>
        </authorList>
    </citation>
    <scope>NUCLEOTIDE SEQUENCE [LARGE SCALE GENOMIC DNA]</scope>
</reference>
<dbReference type="FunFam" id="3.40.50.790:FF:000007">
    <property type="entry name" value="Ribosomal protein L1p/L10e family"/>
    <property type="match status" value="1"/>
</dbReference>
<dbReference type="InterPro" id="IPR023674">
    <property type="entry name" value="Ribosomal_uL1-like"/>
</dbReference>
<dbReference type="CDD" id="cd00403">
    <property type="entry name" value="Ribosomal_L1"/>
    <property type="match status" value="1"/>
</dbReference>
<dbReference type="AlphaFoldDB" id="A0A3L6R625"/>
<dbReference type="Gene3D" id="3.40.50.790">
    <property type="match status" value="1"/>
</dbReference>
<dbReference type="STRING" id="4540.A0A3L6R625"/>
<name>A0A3L6R625_PANMI</name>
<keyword evidence="3" id="KW-1185">Reference proteome</keyword>
<dbReference type="InterPro" id="IPR016095">
    <property type="entry name" value="Ribosomal_uL1_3-a/b-sand"/>
</dbReference>
<dbReference type="PANTHER" id="PTHR31934">
    <property type="entry name" value="ALPHA/BETA-HYDROLASES SUPERFAMILY PROTEIN"/>
    <property type="match status" value="1"/>
</dbReference>
<dbReference type="InterPro" id="IPR028364">
    <property type="entry name" value="Ribosomal_uL1/biogenesis"/>
</dbReference>
<feature type="region of interest" description="Disordered" evidence="1">
    <location>
        <begin position="279"/>
        <end position="416"/>
    </location>
</feature>
<dbReference type="PANTHER" id="PTHR31934:SF5">
    <property type="entry name" value="OS05G0557900 PROTEIN"/>
    <property type="match status" value="1"/>
</dbReference>
<dbReference type="EMBL" id="PQIB02000009">
    <property type="protein sequence ID" value="RLM97967.1"/>
    <property type="molecule type" value="Genomic_DNA"/>
</dbReference>
<dbReference type="Pfam" id="PF00687">
    <property type="entry name" value="Ribosomal_L1"/>
    <property type="match status" value="1"/>
</dbReference>
<evidence type="ECO:0000256" key="1">
    <source>
        <dbReference type="SAM" id="MobiDB-lite"/>
    </source>
</evidence>
<comment type="caution">
    <text evidence="2">The sequence shown here is derived from an EMBL/GenBank/DDBJ whole genome shotgun (WGS) entry which is preliminary data.</text>
</comment>
<organism evidence="2 3">
    <name type="scientific">Panicum miliaceum</name>
    <name type="common">Proso millet</name>
    <name type="synonym">Broomcorn millet</name>
    <dbReference type="NCBI Taxonomy" id="4540"/>
    <lineage>
        <taxon>Eukaryota</taxon>
        <taxon>Viridiplantae</taxon>
        <taxon>Streptophyta</taxon>
        <taxon>Embryophyta</taxon>
        <taxon>Tracheophyta</taxon>
        <taxon>Spermatophyta</taxon>
        <taxon>Magnoliopsida</taxon>
        <taxon>Liliopsida</taxon>
        <taxon>Poales</taxon>
        <taxon>Poaceae</taxon>
        <taxon>PACMAD clade</taxon>
        <taxon>Panicoideae</taxon>
        <taxon>Panicodae</taxon>
        <taxon>Paniceae</taxon>
        <taxon>Panicinae</taxon>
        <taxon>Panicum</taxon>
        <taxon>Panicum sect. Panicum</taxon>
    </lineage>
</organism>
<dbReference type="Proteomes" id="UP000275267">
    <property type="component" value="Unassembled WGS sequence"/>
</dbReference>
<evidence type="ECO:0000313" key="3">
    <source>
        <dbReference type="Proteomes" id="UP000275267"/>
    </source>
</evidence>
<gene>
    <name evidence="2" type="ORF">C2845_PM06G01870</name>
</gene>
<feature type="compositionally biased region" description="Basic and acidic residues" evidence="1">
    <location>
        <begin position="376"/>
        <end position="413"/>
    </location>
</feature>